<reference evidence="3" key="1">
    <citation type="submission" date="2021-09" db="EMBL/GenBank/DDBJ databases">
        <authorList>
            <consortium name="AG Swart"/>
            <person name="Singh M."/>
            <person name="Singh A."/>
            <person name="Seah K."/>
            <person name="Emmerich C."/>
        </authorList>
    </citation>
    <scope>NUCLEOTIDE SEQUENCE</scope>
    <source>
        <strain evidence="3">ATCC30299</strain>
    </source>
</reference>
<sequence>MIYFISLLCLTSSLSVEYFPYGMMFKYFFPDQETVTMEFWIPSQYEKIFDWAGIAIQDAADSQETFRCDYYIAFMDGGVFTDRFSTVNGRPPFDTDLGGTDDITSERRYDGNYLVQSMTRKLQTGDEYDVQFSYKRPYQIKWALGPIIDGIIEQHSLRYMGFEYFLMMDDYNDKNDDDRRRYGPWHEKDLTGIPNFNSEKAKEERKSIGPELKALRDQATNFDGLQFNKGIATEFLARGMSVAWDLSVPDKITLDIFIPQWTAKDYHYVIFQFQPSYLPQDEYVRDSYYADLPNGALVDGYTKTDTVKHTDDVLLGGTNDIISTVEVTDTLIHYKITRNMITGDPWDIDFVYGQAYQVEWTLGKKDQNGNFLPVPWDDYSYEYFPLVTYYEDRNRDERAHFGEFYKYAPPEASKIENRRVADYEWSKTLDVRFNDRFKKVIEDISEQYDAGIYTSGGNDQTNMVSLIS</sequence>
<accession>A0AAU9IYH6</accession>
<gene>
    <name evidence="3" type="ORF">BSTOLATCC_MIC22406</name>
</gene>
<protein>
    <recommendedName>
        <fullName evidence="2">DOMON domain-containing protein</fullName>
    </recommendedName>
</protein>
<dbReference type="InterPro" id="IPR005018">
    <property type="entry name" value="DOMON_domain"/>
</dbReference>
<feature type="domain" description="DOMON" evidence="2">
    <location>
        <begin position="51"/>
        <end position="145"/>
    </location>
</feature>
<evidence type="ECO:0000313" key="3">
    <source>
        <dbReference type="EMBL" id="CAG9319055.1"/>
    </source>
</evidence>
<dbReference type="AlphaFoldDB" id="A0AAU9IYH6"/>
<evidence type="ECO:0000256" key="1">
    <source>
        <dbReference type="SAM" id="SignalP"/>
    </source>
</evidence>
<organism evidence="3 4">
    <name type="scientific">Blepharisma stoltei</name>
    <dbReference type="NCBI Taxonomy" id="1481888"/>
    <lineage>
        <taxon>Eukaryota</taxon>
        <taxon>Sar</taxon>
        <taxon>Alveolata</taxon>
        <taxon>Ciliophora</taxon>
        <taxon>Postciliodesmatophora</taxon>
        <taxon>Heterotrichea</taxon>
        <taxon>Heterotrichida</taxon>
        <taxon>Blepharismidae</taxon>
        <taxon>Blepharisma</taxon>
    </lineage>
</organism>
<evidence type="ECO:0000259" key="2">
    <source>
        <dbReference type="SMART" id="SM00664"/>
    </source>
</evidence>
<comment type="caution">
    <text evidence="3">The sequence shown here is derived from an EMBL/GenBank/DDBJ whole genome shotgun (WGS) entry which is preliminary data.</text>
</comment>
<feature type="chain" id="PRO_5043403847" description="DOMON domain-containing protein" evidence="1">
    <location>
        <begin position="16"/>
        <end position="468"/>
    </location>
</feature>
<evidence type="ECO:0000313" key="4">
    <source>
        <dbReference type="Proteomes" id="UP001162131"/>
    </source>
</evidence>
<keyword evidence="4" id="KW-1185">Reference proteome</keyword>
<proteinExistence type="predicted"/>
<dbReference type="Proteomes" id="UP001162131">
    <property type="component" value="Unassembled WGS sequence"/>
</dbReference>
<dbReference type="EMBL" id="CAJZBQ010000021">
    <property type="protein sequence ID" value="CAG9319055.1"/>
    <property type="molecule type" value="Genomic_DNA"/>
</dbReference>
<feature type="signal peptide" evidence="1">
    <location>
        <begin position="1"/>
        <end position="15"/>
    </location>
</feature>
<dbReference type="SMART" id="SM00664">
    <property type="entry name" value="DoH"/>
    <property type="match status" value="1"/>
</dbReference>
<keyword evidence="1" id="KW-0732">Signal</keyword>
<name>A0AAU9IYH6_9CILI</name>